<dbReference type="Gene3D" id="3.20.20.80">
    <property type="entry name" value="Glycosidases"/>
    <property type="match status" value="1"/>
</dbReference>
<dbReference type="GO" id="GO:0000272">
    <property type="term" value="P:polysaccharide catabolic process"/>
    <property type="evidence" value="ECO:0007669"/>
    <property type="project" value="UniProtKB-KW"/>
</dbReference>
<proteinExistence type="inferred from homology"/>
<keyword evidence="7 14" id="KW-0378">Hydrolase</keyword>
<evidence type="ECO:0000313" key="20">
    <source>
        <dbReference type="Proteomes" id="UP001251528"/>
    </source>
</evidence>
<evidence type="ECO:0000256" key="3">
    <source>
        <dbReference type="ARBA" id="ARBA00008682"/>
    </source>
</evidence>
<dbReference type="SUPFAM" id="SSF54556">
    <property type="entry name" value="Chitinase insertion domain"/>
    <property type="match status" value="1"/>
</dbReference>
<evidence type="ECO:0000256" key="2">
    <source>
        <dbReference type="ARBA" id="ARBA00004613"/>
    </source>
</evidence>
<feature type="compositionally biased region" description="Basic and acidic residues" evidence="15">
    <location>
        <begin position="1363"/>
        <end position="1387"/>
    </location>
</feature>
<comment type="subcellular location">
    <subcellularLocation>
        <location evidence="2">Secreted</location>
    </subcellularLocation>
</comment>
<dbReference type="GO" id="GO:0008843">
    <property type="term" value="F:endochitinase activity"/>
    <property type="evidence" value="ECO:0007669"/>
    <property type="project" value="UniProtKB-EC"/>
</dbReference>
<dbReference type="InterPro" id="IPR011583">
    <property type="entry name" value="Chitinase_II/V-like_cat"/>
</dbReference>
<keyword evidence="12" id="KW-0624">Polysaccharide degradation</keyword>
<dbReference type="PROSITE" id="PS51910">
    <property type="entry name" value="GH18_2"/>
    <property type="match status" value="1"/>
</dbReference>
<gene>
    <name evidence="19" type="ORF">QQS21_004893</name>
</gene>
<evidence type="ECO:0000256" key="16">
    <source>
        <dbReference type="SAM" id="SignalP"/>
    </source>
</evidence>
<dbReference type="GO" id="GO:0008061">
    <property type="term" value="F:chitin binding"/>
    <property type="evidence" value="ECO:0007669"/>
    <property type="project" value="UniProtKB-KW"/>
</dbReference>
<dbReference type="SUPFAM" id="SSF54106">
    <property type="entry name" value="LysM domain"/>
    <property type="match status" value="1"/>
</dbReference>
<feature type="domain" description="GH18" evidence="18">
    <location>
        <begin position="574"/>
        <end position="944"/>
    </location>
</feature>
<feature type="chain" id="PRO_5042556478" description="chitinase" evidence="16">
    <location>
        <begin position="22"/>
        <end position="1559"/>
    </location>
</feature>
<accession>A0AAJ0FZJ4</accession>
<feature type="signal peptide" evidence="16">
    <location>
        <begin position="1"/>
        <end position="21"/>
    </location>
</feature>
<evidence type="ECO:0000313" key="19">
    <source>
        <dbReference type="EMBL" id="KAK2601575.1"/>
    </source>
</evidence>
<keyword evidence="10" id="KW-0119">Carbohydrate metabolism</keyword>
<evidence type="ECO:0000256" key="7">
    <source>
        <dbReference type="ARBA" id="ARBA00022801"/>
    </source>
</evidence>
<dbReference type="InterPro" id="IPR001223">
    <property type="entry name" value="Glyco_hydro18_cat"/>
</dbReference>
<dbReference type="Pfam" id="PF00187">
    <property type="entry name" value="Chitin_bind_1"/>
    <property type="match status" value="1"/>
</dbReference>
<dbReference type="InterPro" id="IPR017853">
    <property type="entry name" value="GH"/>
</dbReference>
<evidence type="ECO:0000256" key="8">
    <source>
        <dbReference type="ARBA" id="ARBA00023024"/>
    </source>
</evidence>
<dbReference type="InterPro" id="IPR018392">
    <property type="entry name" value="LysM"/>
</dbReference>
<evidence type="ECO:0000256" key="13">
    <source>
        <dbReference type="ARBA" id="ARBA00044955"/>
    </source>
</evidence>
<evidence type="ECO:0000256" key="9">
    <source>
        <dbReference type="ARBA" id="ARBA00023026"/>
    </source>
</evidence>
<evidence type="ECO:0000256" key="12">
    <source>
        <dbReference type="ARBA" id="ARBA00023326"/>
    </source>
</evidence>
<evidence type="ECO:0000256" key="14">
    <source>
        <dbReference type="RuleBase" id="RU000489"/>
    </source>
</evidence>
<keyword evidence="20" id="KW-1185">Reference proteome</keyword>
<evidence type="ECO:0000259" key="17">
    <source>
        <dbReference type="PROSITE" id="PS51782"/>
    </source>
</evidence>
<dbReference type="SMART" id="SM00257">
    <property type="entry name" value="LysM"/>
    <property type="match status" value="1"/>
</dbReference>
<dbReference type="Gene3D" id="3.30.60.10">
    <property type="entry name" value="Endochitinase-like"/>
    <property type="match status" value="1"/>
</dbReference>
<dbReference type="Gene3D" id="3.10.50.10">
    <property type="match status" value="1"/>
</dbReference>
<organism evidence="19 20">
    <name type="scientific">Conoideocrella luteorostrata</name>
    <dbReference type="NCBI Taxonomy" id="1105319"/>
    <lineage>
        <taxon>Eukaryota</taxon>
        <taxon>Fungi</taxon>
        <taxon>Dikarya</taxon>
        <taxon>Ascomycota</taxon>
        <taxon>Pezizomycotina</taxon>
        <taxon>Sordariomycetes</taxon>
        <taxon>Hypocreomycetidae</taxon>
        <taxon>Hypocreales</taxon>
        <taxon>Clavicipitaceae</taxon>
        <taxon>Conoideocrella</taxon>
    </lineage>
</organism>
<feature type="domain" description="LysM" evidence="17">
    <location>
        <begin position="363"/>
        <end position="408"/>
    </location>
</feature>
<dbReference type="InterPro" id="IPR029070">
    <property type="entry name" value="Chitinase_insertion_sf"/>
</dbReference>
<evidence type="ECO:0000256" key="5">
    <source>
        <dbReference type="ARBA" id="ARBA00022525"/>
    </source>
</evidence>
<feature type="region of interest" description="Disordered" evidence="15">
    <location>
        <begin position="1236"/>
        <end position="1287"/>
    </location>
</feature>
<evidence type="ECO:0000256" key="1">
    <source>
        <dbReference type="ARBA" id="ARBA00000822"/>
    </source>
</evidence>
<evidence type="ECO:0000259" key="18">
    <source>
        <dbReference type="PROSITE" id="PS51910"/>
    </source>
</evidence>
<feature type="compositionally biased region" description="Basic residues" evidence="15">
    <location>
        <begin position="1236"/>
        <end position="1245"/>
    </location>
</feature>
<keyword evidence="16" id="KW-0732">Signal</keyword>
<dbReference type="Gene3D" id="3.10.350.10">
    <property type="entry name" value="LysM domain"/>
    <property type="match status" value="2"/>
</dbReference>
<keyword evidence="8" id="KW-0146">Chitin degradation</keyword>
<comment type="similarity">
    <text evidence="13">Belongs to the secreted LysM effector family.</text>
</comment>
<dbReference type="PANTHER" id="PTHR47700">
    <property type="entry name" value="V CHITINASE, PUTATIVE (AFU_ORTHOLOGUE AFUA_6G13720)-RELATED"/>
    <property type="match status" value="1"/>
</dbReference>
<sequence length="1559" mass="170024">MAFACWPSSHLMVKFVRLAVASAILRGSLVEAAIGLDGKQVAEPLAGDDPSPLGDINTYYPDQHDCPLPCVDNGNMHSWVPYFSVDRLNRCQEPMLLQFSVTQPLDDPESSILIRSCSLNHEPAAGARMATAAGTTQVENPKKSHALAQGSTQVTAPACAVNGTEVSDKVTLHSFGGKTKSLGSDNNTAAAAVALLEGMYKFFNNDDNCDEKFVFGYHRQTAVGAYIGAGLGKPTMKTILKALKTSLSDAGKFSGRSVVAQLCDSTRQPERIVGVSIDASGDLAAVQRMGLDWSNGKCSGIGQHSESGSLVGAKVYDIAGANLTLHANNITGTNANGTASSSRMGSRVAKYVRGVLQKKAVCRYERVLEGDGCGAIAERCHISPADFTKYNPDKDFCATLQPGGYACCSSGDPYKPPKPQPEADGTCKTHLISNGDSCGKLAQENGITVDEIEKWNKGKTWAWTECKDMLQGYNMCLSEGTAPMPPPQEGTQCGPLVPGTKKPSNKDTSLADLNPCPLKACCSNWGFCGVFPAHCAIHAPEGGGPGSKMKGYQNTCVSNCGNEIKKNSGPPATFQRVGYYEAFGMERECLTLKAKHANTDGSYTHIHWAFASIDPQTWKPVIEDKKDQWKDFKELKGVKRIVSFGGWAFSTEPSTFDVIRQAILKNRDTFAENLAKFANDEGLDGIDIDWEYPGAPDILVDGKPIGQKGDGVGYLKFLTVLKNKLGDKSVSIAAPASYWYLQAFPIDRIAKVIDYIVYMTYDLHGQWDYGNPNAYDMCGSGKCIRSHVNLTETSNSLAMITKAGVPNNKIFVGEASYGRSFHMAQDGCWGPLCDFTGSRTSSDAKPGRCTKTGGYISYAEINEIIKRGGSEVRVFHDGESNSDIMLNQGDYISYMTPTTKDTRREDWKGLNFAGSIDWAVDLQSFTSDDFENLPDRPKSGQGCIAGDDLTINSGSLCQFTCGLGFCPETLCICTHEGKLRDLPKSDDSINARAVDEFDVDLNRLCNFSCKYGVCPDDVCNKMPPEDSNSDKTSVDPSEPTEVFDYKDSVRKQYANKCYIYKDPKYFQNSLDQCYNACYLQIQEAKEAGETANYGCVGFFPLDKPIPWTRALGSGSPLSADGTCSCNNPLVNFFFETFIEGMAAIAQIGCFIIMSTLKSILDIGLELFPAGRVLSAGLDAVTNAVKLINHVYDNGEDPEGAWQWWLSPCGGTDLVPDDLKTAFDIIGQVTDMGSLKIPKKLKKGSGKKGDKSNPGTGGTRKPSNPPPKQNGNKKKQCNPGSEQLERLGGAKNTLRVRSCDKQHQTHTTDFVVTSMTYEAQATAVPITKECNKGLSQACFHYSSANRHSPRWGRLTCPQEAATTSHRERSRAVGKWSRDHGDDWKDPKHLQNPNQVCQIDEWPPAYFLRKNDDEMKLGGKDPRGQRVRYLPMEDNQGAGQLWRGVCMKEALEKLTNSELEQKVKKAKRSTPASQKVKHEELHVGIDINHRPEFSLSWGHSANPPADDGLFDNICWPSQLAVGDPGFALLILDEWYSTNPKGGKTGPRWNYKAPYVKGTNGD</sequence>
<dbReference type="CDD" id="cd00035">
    <property type="entry name" value="ChtBD1"/>
    <property type="match status" value="1"/>
</dbReference>
<evidence type="ECO:0000256" key="15">
    <source>
        <dbReference type="SAM" id="MobiDB-lite"/>
    </source>
</evidence>
<comment type="catalytic activity">
    <reaction evidence="1">
        <text>Random endo-hydrolysis of N-acetyl-beta-D-glucosaminide (1-&gt;4)-beta-linkages in chitin and chitodextrins.</text>
        <dbReference type="EC" id="3.2.1.14"/>
    </reaction>
</comment>
<feature type="domain" description="LysM" evidence="17">
    <location>
        <begin position="428"/>
        <end position="477"/>
    </location>
</feature>
<dbReference type="InterPro" id="IPR053214">
    <property type="entry name" value="LysM12-like"/>
</dbReference>
<dbReference type="SUPFAM" id="SSF51445">
    <property type="entry name" value="(Trans)glycosidases"/>
    <property type="match status" value="1"/>
</dbReference>
<keyword evidence="6" id="KW-0147">Chitin-binding</keyword>
<dbReference type="PANTHER" id="PTHR47700:SF2">
    <property type="entry name" value="CHITINASE"/>
    <property type="match status" value="1"/>
</dbReference>
<dbReference type="EC" id="3.2.1.14" evidence="4"/>
<comment type="similarity">
    <text evidence="3">Belongs to the glycosyl hydrolase 18 family. Chitinase class V subfamily.</text>
</comment>
<dbReference type="Pfam" id="PF01476">
    <property type="entry name" value="LysM"/>
    <property type="match status" value="1"/>
</dbReference>
<dbReference type="InterPro" id="IPR036779">
    <property type="entry name" value="LysM_dom_sf"/>
</dbReference>
<evidence type="ECO:0000256" key="6">
    <source>
        <dbReference type="ARBA" id="ARBA00022669"/>
    </source>
</evidence>
<protein>
    <recommendedName>
        <fullName evidence="4">chitinase</fullName>
        <ecNumber evidence="4">3.2.1.14</ecNumber>
    </recommendedName>
</protein>
<evidence type="ECO:0000256" key="4">
    <source>
        <dbReference type="ARBA" id="ARBA00012729"/>
    </source>
</evidence>
<reference evidence="19" key="1">
    <citation type="submission" date="2023-06" db="EMBL/GenBank/DDBJ databases">
        <title>Conoideocrella luteorostrata (Hypocreales: Clavicipitaceae), a potential biocontrol fungus for elongate hemlock scale in United States Christmas tree production areas.</title>
        <authorList>
            <person name="Barrett H."/>
            <person name="Lovett B."/>
            <person name="Macias A.M."/>
            <person name="Stajich J.E."/>
            <person name="Kasson M.T."/>
        </authorList>
    </citation>
    <scope>NUCLEOTIDE SEQUENCE</scope>
    <source>
        <strain evidence="19">ARSEF 14590</strain>
    </source>
</reference>
<keyword evidence="5" id="KW-0964">Secreted</keyword>
<dbReference type="Proteomes" id="UP001251528">
    <property type="component" value="Unassembled WGS sequence"/>
</dbReference>
<dbReference type="GO" id="GO:0005576">
    <property type="term" value="C:extracellular region"/>
    <property type="evidence" value="ECO:0007669"/>
    <property type="project" value="UniProtKB-SubCell"/>
</dbReference>
<dbReference type="GO" id="GO:0006032">
    <property type="term" value="P:chitin catabolic process"/>
    <property type="evidence" value="ECO:0007669"/>
    <property type="project" value="UniProtKB-KW"/>
</dbReference>
<dbReference type="PROSITE" id="PS51782">
    <property type="entry name" value="LYSM"/>
    <property type="match status" value="2"/>
</dbReference>
<keyword evidence="11 14" id="KW-0326">Glycosidase</keyword>
<dbReference type="CDD" id="cd02878">
    <property type="entry name" value="GH18_zymocin_alpha"/>
    <property type="match status" value="1"/>
</dbReference>
<dbReference type="CDD" id="cd00118">
    <property type="entry name" value="LysM"/>
    <property type="match status" value="2"/>
</dbReference>
<dbReference type="PROSITE" id="PS01095">
    <property type="entry name" value="GH18_1"/>
    <property type="match status" value="1"/>
</dbReference>
<dbReference type="InterPro" id="IPR036861">
    <property type="entry name" value="Endochitinase-like_sf"/>
</dbReference>
<dbReference type="SMART" id="SM00636">
    <property type="entry name" value="Glyco_18"/>
    <property type="match status" value="1"/>
</dbReference>
<evidence type="ECO:0000256" key="10">
    <source>
        <dbReference type="ARBA" id="ARBA00023277"/>
    </source>
</evidence>
<name>A0AAJ0FZJ4_9HYPO</name>
<evidence type="ECO:0000256" key="11">
    <source>
        <dbReference type="ARBA" id="ARBA00023295"/>
    </source>
</evidence>
<dbReference type="InterPro" id="IPR001002">
    <property type="entry name" value="Chitin-bd_1"/>
</dbReference>
<dbReference type="SUPFAM" id="SSF57016">
    <property type="entry name" value="Plant lectins/antimicrobial peptides"/>
    <property type="match status" value="1"/>
</dbReference>
<feature type="region of interest" description="Disordered" evidence="15">
    <location>
        <begin position="1358"/>
        <end position="1389"/>
    </location>
</feature>
<dbReference type="Pfam" id="PF00704">
    <property type="entry name" value="Glyco_hydro_18"/>
    <property type="match status" value="1"/>
</dbReference>
<comment type="caution">
    <text evidence="19">The sequence shown here is derived from an EMBL/GenBank/DDBJ whole genome shotgun (WGS) entry which is preliminary data.</text>
</comment>
<dbReference type="EMBL" id="JASWJB010000075">
    <property type="protein sequence ID" value="KAK2601575.1"/>
    <property type="molecule type" value="Genomic_DNA"/>
</dbReference>
<keyword evidence="9" id="KW-0843">Virulence</keyword>
<dbReference type="InterPro" id="IPR001579">
    <property type="entry name" value="Glyco_hydro_18_chit_AS"/>
</dbReference>